<accession>A0A084AAJ1</accession>
<dbReference type="Gene3D" id="3.40.50.720">
    <property type="entry name" value="NAD(P)-binding Rossmann-like Domain"/>
    <property type="match status" value="1"/>
</dbReference>
<dbReference type="InterPro" id="IPR011032">
    <property type="entry name" value="GroES-like_sf"/>
</dbReference>
<dbReference type="CDD" id="cd05289">
    <property type="entry name" value="MDR_like_2"/>
    <property type="match status" value="1"/>
</dbReference>
<dbReference type="GO" id="GO:0016491">
    <property type="term" value="F:oxidoreductase activity"/>
    <property type="evidence" value="ECO:0007669"/>
    <property type="project" value="InterPro"/>
</dbReference>
<dbReference type="Pfam" id="PF00107">
    <property type="entry name" value="ADH_zinc_N"/>
    <property type="match status" value="1"/>
</dbReference>
<dbReference type="InterPro" id="IPR020843">
    <property type="entry name" value="ER"/>
</dbReference>
<dbReference type="Proteomes" id="UP000028401">
    <property type="component" value="Unassembled WGS sequence"/>
</dbReference>
<organism evidence="3 4">
    <name type="scientific">Lactococcus cremoris subsp. cremoris GE214</name>
    <dbReference type="NCBI Taxonomy" id="1415168"/>
    <lineage>
        <taxon>Bacteria</taxon>
        <taxon>Bacillati</taxon>
        <taxon>Bacillota</taxon>
        <taxon>Bacilli</taxon>
        <taxon>Lactobacillales</taxon>
        <taxon>Streptococcaceae</taxon>
        <taxon>Lactococcus</taxon>
        <taxon>Lactococcus cremoris subsp. cremoris</taxon>
    </lineage>
</organism>
<dbReference type="EMBL" id="AZSI01000048">
    <property type="protein sequence ID" value="KEY62320.1"/>
    <property type="molecule type" value="Genomic_DNA"/>
</dbReference>
<reference evidence="3 4" key="1">
    <citation type="submission" date="2014-06" db="EMBL/GenBank/DDBJ databases">
        <title>Draft genome sequence of the putrescine producing strain Lactococcus lactis subsp cremoris GE214.</title>
        <authorList>
            <person name="Ladero V."/>
            <person name="Linares D.M."/>
            <person name="del Rio B."/>
            <person name="Mayo B."/>
            <person name="Martin M.C."/>
            <person name="Fernandez M."/>
            <person name="Alvarez M.A."/>
        </authorList>
    </citation>
    <scope>NUCLEOTIDE SEQUENCE [LARGE SCALE GENOMIC DNA]</scope>
    <source>
        <strain evidence="3 4">GE214</strain>
    </source>
</reference>
<dbReference type="SUPFAM" id="SSF50129">
    <property type="entry name" value="GroES-like"/>
    <property type="match status" value="1"/>
</dbReference>
<dbReference type="Gene3D" id="3.90.180.10">
    <property type="entry name" value="Medium-chain alcohol dehydrogenases, catalytic domain"/>
    <property type="match status" value="1"/>
</dbReference>
<dbReference type="Pfam" id="PF08240">
    <property type="entry name" value="ADH_N"/>
    <property type="match status" value="1"/>
</dbReference>
<dbReference type="InterPro" id="IPR013149">
    <property type="entry name" value="ADH-like_C"/>
</dbReference>
<evidence type="ECO:0000313" key="3">
    <source>
        <dbReference type="EMBL" id="KEY62320.1"/>
    </source>
</evidence>
<dbReference type="InterPro" id="IPR051603">
    <property type="entry name" value="Zinc-ADH_QOR/CCCR"/>
</dbReference>
<evidence type="ECO:0000313" key="4">
    <source>
        <dbReference type="Proteomes" id="UP000028401"/>
    </source>
</evidence>
<keyword evidence="1" id="KW-0521">NADP</keyword>
<evidence type="ECO:0000256" key="1">
    <source>
        <dbReference type="ARBA" id="ARBA00022857"/>
    </source>
</evidence>
<dbReference type="RefSeq" id="WP_042748341.1">
    <property type="nucleotide sequence ID" value="NZ_AZSI01000048.1"/>
</dbReference>
<dbReference type="InterPro" id="IPR013154">
    <property type="entry name" value="ADH-like_N"/>
</dbReference>
<sequence length="303" mass="32167">MVKALQYKRFGQPEVLELVDLLTLEPKTDEVSIKVSHVGLNPMDWAIMGHPEVAPNFGVKLPQTFAYDFAGQIDQIGAEVTDFKVGDRVFGTTMKGAATEQLIASAKEPGLYHTPDFIENDVAPTLAVAGLTAAVALRKAHVKNGDTLLIGGAAGGVGIFAVQLAQLWGAKVIGTASDSTADFLKELGAEQVAYGEGLTDRLKGKGITAAIDLHSFESLNTALELGVKADKMSTVIMYPEHPAGVPTATGGEAIPSDMEMVLTAIGSHQLTVPIAAKFPINDYLEAVNLQMSRHTHGKIVLYF</sequence>
<evidence type="ECO:0000259" key="2">
    <source>
        <dbReference type="SMART" id="SM00829"/>
    </source>
</evidence>
<protein>
    <submittedName>
        <fullName evidence="3">Putative zinc-binding dehydrogenase</fullName>
    </submittedName>
</protein>
<dbReference type="SUPFAM" id="SSF51735">
    <property type="entry name" value="NAD(P)-binding Rossmann-fold domains"/>
    <property type="match status" value="1"/>
</dbReference>
<name>A0A084AAJ1_LACLC</name>
<comment type="caution">
    <text evidence="3">The sequence shown here is derived from an EMBL/GenBank/DDBJ whole genome shotgun (WGS) entry which is preliminary data.</text>
</comment>
<dbReference type="SMART" id="SM00829">
    <property type="entry name" value="PKS_ER"/>
    <property type="match status" value="1"/>
</dbReference>
<feature type="domain" description="Enoyl reductase (ER)" evidence="2">
    <location>
        <begin position="11"/>
        <end position="301"/>
    </location>
</feature>
<dbReference type="PANTHER" id="PTHR44154:SF1">
    <property type="entry name" value="QUINONE OXIDOREDUCTASE"/>
    <property type="match status" value="1"/>
</dbReference>
<dbReference type="PATRIC" id="fig|1415168.3.peg.1544"/>
<dbReference type="AlphaFoldDB" id="A0A084AAJ1"/>
<proteinExistence type="predicted"/>
<dbReference type="InterPro" id="IPR036291">
    <property type="entry name" value="NAD(P)-bd_dom_sf"/>
</dbReference>
<dbReference type="PANTHER" id="PTHR44154">
    <property type="entry name" value="QUINONE OXIDOREDUCTASE"/>
    <property type="match status" value="1"/>
</dbReference>
<gene>
    <name evidence="3" type="ORF">U725_01479</name>
</gene>